<dbReference type="FunFam" id="4.10.950.10:FF:000001">
    <property type="entry name" value="50S ribosomal protein L2"/>
    <property type="match status" value="1"/>
</dbReference>
<dbReference type="SMART" id="SM01383">
    <property type="entry name" value="Ribosomal_L2"/>
    <property type="match status" value="1"/>
</dbReference>
<evidence type="ECO:0000313" key="10">
    <source>
        <dbReference type="Proteomes" id="UP000253934"/>
    </source>
</evidence>
<evidence type="ECO:0000256" key="5">
    <source>
        <dbReference type="HAMAP-Rule" id="MF_01320"/>
    </source>
</evidence>
<evidence type="ECO:0000256" key="6">
    <source>
        <dbReference type="SAM" id="MobiDB-lite"/>
    </source>
</evidence>
<dbReference type="GO" id="GO:0015934">
    <property type="term" value="C:large ribosomal subunit"/>
    <property type="evidence" value="ECO:0007669"/>
    <property type="project" value="InterPro"/>
</dbReference>
<dbReference type="GO" id="GO:0019843">
    <property type="term" value="F:rRNA binding"/>
    <property type="evidence" value="ECO:0007669"/>
    <property type="project" value="UniProtKB-UniRule"/>
</dbReference>
<dbReference type="InterPro" id="IPR014722">
    <property type="entry name" value="Rib_uL2_dom2"/>
</dbReference>
<dbReference type="Gene3D" id="2.30.30.30">
    <property type="match status" value="1"/>
</dbReference>
<dbReference type="Gene3D" id="4.10.950.10">
    <property type="entry name" value="Ribosomal protein L2, domain 3"/>
    <property type="match status" value="1"/>
</dbReference>
<evidence type="ECO:0000259" key="8">
    <source>
        <dbReference type="SMART" id="SM01383"/>
    </source>
</evidence>
<feature type="domain" description="Large ribosomal subunit protein uL2 RNA-binding" evidence="8">
    <location>
        <begin position="43"/>
        <end position="119"/>
    </location>
</feature>
<reference evidence="9" key="1">
    <citation type="submission" date="2018-04" db="EMBL/GenBank/DDBJ databases">
        <title>Draft genome sequence of the Candidatus Spirobacillus cienkowskii, a pathogen of freshwater Daphnia species, reconstructed from hemolymph metagenomic reads.</title>
        <authorList>
            <person name="Bresciani L."/>
            <person name="Lemos L.N."/>
            <person name="Wale N."/>
            <person name="Lin J.Y."/>
            <person name="Fernandes G.R."/>
            <person name="Duffy M.A."/>
            <person name="Rodrigues J.M."/>
        </authorList>
    </citation>
    <scope>NUCLEOTIDE SEQUENCE [LARGE SCALE GENOMIC DNA]</scope>
    <source>
        <strain evidence="9">Binning01</strain>
    </source>
</reference>
<dbReference type="SUPFAM" id="SSF50104">
    <property type="entry name" value="Translation proteins SH3-like domain"/>
    <property type="match status" value="1"/>
</dbReference>
<dbReference type="Gene3D" id="2.40.50.140">
    <property type="entry name" value="Nucleic acid-binding proteins"/>
    <property type="match status" value="1"/>
</dbReference>
<dbReference type="Pfam" id="PF03947">
    <property type="entry name" value="Ribosomal_L2_C"/>
    <property type="match status" value="1"/>
</dbReference>
<feature type="region of interest" description="Disordered" evidence="6">
    <location>
        <begin position="224"/>
        <end position="275"/>
    </location>
</feature>
<gene>
    <name evidence="5" type="primary">rplB</name>
    <name evidence="9" type="ORF">DCC88_06830</name>
</gene>
<evidence type="ECO:0000256" key="3">
    <source>
        <dbReference type="ARBA" id="ARBA00023274"/>
    </source>
</evidence>
<proteinExistence type="inferred from homology"/>
<dbReference type="PANTHER" id="PTHR13691">
    <property type="entry name" value="RIBOSOMAL PROTEIN L2"/>
    <property type="match status" value="1"/>
</dbReference>
<keyword evidence="3 5" id="KW-0687">Ribonucleoprotein</keyword>
<evidence type="ECO:0000313" key="9">
    <source>
        <dbReference type="EMBL" id="RDB36093.1"/>
    </source>
</evidence>
<evidence type="ECO:0000256" key="2">
    <source>
        <dbReference type="ARBA" id="ARBA00022980"/>
    </source>
</evidence>
<dbReference type="InterPro" id="IPR022671">
    <property type="entry name" value="Ribosomal_uL2_CS"/>
</dbReference>
<evidence type="ECO:0000256" key="1">
    <source>
        <dbReference type="ARBA" id="ARBA00005636"/>
    </source>
</evidence>
<dbReference type="RefSeq" id="WP_338635581.1">
    <property type="nucleotide sequence ID" value="NZ_CP146516.1"/>
</dbReference>
<dbReference type="EMBL" id="QOVW01000067">
    <property type="protein sequence ID" value="RDB36093.1"/>
    <property type="molecule type" value="Genomic_DNA"/>
</dbReference>
<comment type="caution">
    <text evidence="9">The sequence shown here is derived from an EMBL/GenBank/DDBJ whole genome shotgun (WGS) entry which is preliminary data.</text>
</comment>
<comment type="function">
    <text evidence="5">One of the primary rRNA binding proteins. Required for association of the 30S and 50S subunits to form the 70S ribosome, for tRNA binding and peptide bond formation. It has been suggested to have peptidyltransferase activity; this is somewhat controversial. Makes several contacts with the 16S rRNA in the 70S ribosome.</text>
</comment>
<dbReference type="NCBIfam" id="TIGR01171">
    <property type="entry name" value="rplB_bact"/>
    <property type="match status" value="1"/>
</dbReference>
<dbReference type="InterPro" id="IPR008991">
    <property type="entry name" value="Translation_prot_SH3-like_sf"/>
</dbReference>
<dbReference type="SMART" id="SM01382">
    <property type="entry name" value="Ribosomal_L2_C"/>
    <property type="match status" value="1"/>
</dbReference>
<dbReference type="PANTHER" id="PTHR13691:SF5">
    <property type="entry name" value="LARGE RIBOSOMAL SUBUNIT PROTEIN UL2M"/>
    <property type="match status" value="1"/>
</dbReference>
<dbReference type="InterPro" id="IPR022666">
    <property type="entry name" value="Ribosomal_uL2_RNA-bd_dom"/>
</dbReference>
<sequence>MGIRQLRPYTATTRTQSYINYREVLTTDAPYKPLLESKPNKAGRNNTGRITVRHQGGGNKTKYRIIDWKRSRKDVEGVVTSVEYDPNRTAFISLVKFIDGDRRYVLATDGVKVGTKIIASSEADIKSGNSLPLKKIPAGTTIHSIEMRPGAGAKLVRSAGASATLVGRIEKYAQIRMPSGELRLIPDDCYATIGVVSNADHMNISIGKAGRNRWKGVRPTVRGVAMNPVDHPMGGGEGRTSGGRHPCSPWGQLSKGYKTRKAKPSDKFIVSRRKK</sequence>
<dbReference type="InterPro" id="IPR005880">
    <property type="entry name" value="Ribosomal_uL2_bac/org-type"/>
</dbReference>
<dbReference type="AlphaFoldDB" id="A0A369KWI6"/>
<dbReference type="InterPro" id="IPR014726">
    <property type="entry name" value="Ribosomal_uL2_dom3"/>
</dbReference>
<name>A0A369KWI6_9BACT</name>
<dbReference type="GO" id="GO:0002181">
    <property type="term" value="P:cytoplasmic translation"/>
    <property type="evidence" value="ECO:0007669"/>
    <property type="project" value="TreeGrafter"/>
</dbReference>
<evidence type="ECO:0000256" key="4">
    <source>
        <dbReference type="ARBA" id="ARBA00035242"/>
    </source>
</evidence>
<comment type="similarity">
    <text evidence="1 5">Belongs to the universal ribosomal protein uL2 family.</text>
</comment>
<keyword evidence="2 5" id="KW-0689">Ribosomal protein</keyword>
<dbReference type="Proteomes" id="UP000253934">
    <property type="component" value="Unassembled WGS sequence"/>
</dbReference>
<dbReference type="Pfam" id="PF00181">
    <property type="entry name" value="Ribosomal_L2_N"/>
    <property type="match status" value="1"/>
</dbReference>
<keyword evidence="5" id="KW-0694">RNA-binding</keyword>
<dbReference type="InterPro" id="IPR012340">
    <property type="entry name" value="NA-bd_OB-fold"/>
</dbReference>
<evidence type="ECO:0000259" key="7">
    <source>
        <dbReference type="SMART" id="SM01382"/>
    </source>
</evidence>
<dbReference type="PROSITE" id="PS00467">
    <property type="entry name" value="RIBOSOMAL_L2"/>
    <property type="match status" value="1"/>
</dbReference>
<dbReference type="InterPro" id="IPR022669">
    <property type="entry name" value="Ribosomal_uL2_C"/>
</dbReference>
<dbReference type="FunFam" id="2.30.30.30:FF:000001">
    <property type="entry name" value="50S ribosomal protein L2"/>
    <property type="match status" value="1"/>
</dbReference>
<dbReference type="SUPFAM" id="SSF50249">
    <property type="entry name" value="Nucleic acid-binding proteins"/>
    <property type="match status" value="1"/>
</dbReference>
<dbReference type="GO" id="GO:0016740">
    <property type="term" value="F:transferase activity"/>
    <property type="evidence" value="ECO:0007669"/>
    <property type="project" value="InterPro"/>
</dbReference>
<accession>A0A369KWI6</accession>
<keyword evidence="10" id="KW-1185">Reference proteome</keyword>
<keyword evidence="5" id="KW-0699">rRNA-binding</keyword>
<feature type="region of interest" description="Disordered" evidence="6">
    <location>
        <begin position="33"/>
        <end position="56"/>
    </location>
</feature>
<dbReference type="PIRSF" id="PIRSF002158">
    <property type="entry name" value="Ribosomal_L2"/>
    <property type="match status" value="1"/>
</dbReference>
<organism evidence="9 10">
    <name type="scientific">Spirobacillus cienkowskii</name>
    <dbReference type="NCBI Taxonomy" id="495820"/>
    <lineage>
        <taxon>Bacteria</taxon>
        <taxon>Pseudomonadati</taxon>
        <taxon>Bdellovibrionota</taxon>
        <taxon>Oligoflexia</taxon>
        <taxon>Silvanigrellales</taxon>
        <taxon>Spirobacillus</taxon>
    </lineage>
</organism>
<comment type="subunit">
    <text evidence="5">Part of the 50S ribosomal subunit. Forms a bridge to the 30S subunit in the 70S ribosome.</text>
</comment>
<protein>
    <recommendedName>
        <fullName evidence="4 5">Large ribosomal subunit protein uL2</fullName>
    </recommendedName>
</protein>
<feature type="domain" description="Large ribosomal subunit protein uL2 C-terminal" evidence="7">
    <location>
        <begin position="125"/>
        <end position="253"/>
    </location>
</feature>
<dbReference type="GO" id="GO:0003735">
    <property type="term" value="F:structural constituent of ribosome"/>
    <property type="evidence" value="ECO:0007669"/>
    <property type="project" value="InterPro"/>
</dbReference>
<dbReference type="HAMAP" id="MF_01320_B">
    <property type="entry name" value="Ribosomal_uL2_B"/>
    <property type="match status" value="1"/>
</dbReference>
<dbReference type="InterPro" id="IPR002171">
    <property type="entry name" value="Ribosomal_uL2"/>
</dbReference>